<dbReference type="AlphaFoldDB" id="A0A0E0GKK3"/>
<dbReference type="Gramene" id="ONIVA03G13460.1">
    <property type="protein sequence ID" value="ONIVA03G13460.1"/>
    <property type="gene ID" value="ONIVA03G13460"/>
</dbReference>
<accession>A0A0E0GKK3</accession>
<reference evidence="2" key="1">
    <citation type="submission" date="2015-04" db="UniProtKB">
        <authorList>
            <consortium name="EnsemblPlants"/>
        </authorList>
    </citation>
    <scope>IDENTIFICATION</scope>
    <source>
        <strain evidence="2">SL10</strain>
    </source>
</reference>
<feature type="compositionally biased region" description="Low complexity" evidence="1">
    <location>
        <begin position="30"/>
        <end position="46"/>
    </location>
</feature>
<feature type="region of interest" description="Disordered" evidence="1">
    <location>
        <begin position="30"/>
        <end position="55"/>
    </location>
</feature>
<name>A0A0E0GKK3_ORYNI</name>
<sequence length="55" mass="6127">MKQLYSSSRIFHHHRDILRSAGNNRPITSSAMAATSRSRSIRANTNGLANWDPSS</sequence>
<keyword evidence="3" id="KW-1185">Reference proteome</keyword>
<evidence type="ECO:0000313" key="3">
    <source>
        <dbReference type="Proteomes" id="UP000006591"/>
    </source>
</evidence>
<proteinExistence type="predicted"/>
<dbReference type="EnsemblPlants" id="ONIVA03G13460.1">
    <property type="protein sequence ID" value="ONIVA03G13460.1"/>
    <property type="gene ID" value="ONIVA03G13460"/>
</dbReference>
<dbReference type="HOGENOM" id="CLU_3035719_0_0_1"/>
<dbReference type="Proteomes" id="UP000006591">
    <property type="component" value="Chromosome 3"/>
</dbReference>
<organism evidence="2">
    <name type="scientific">Oryza nivara</name>
    <name type="common">Indian wild rice</name>
    <name type="synonym">Oryza sativa f. spontanea</name>
    <dbReference type="NCBI Taxonomy" id="4536"/>
    <lineage>
        <taxon>Eukaryota</taxon>
        <taxon>Viridiplantae</taxon>
        <taxon>Streptophyta</taxon>
        <taxon>Embryophyta</taxon>
        <taxon>Tracheophyta</taxon>
        <taxon>Spermatophyta</taxon>
        <taxon>Magnoliopsida</taxon>
        <taxon>Liliopsida</taxon>
        <taxon>Poales</taxon>
        <taxon>Poaceae</taxon>
        <taxon>BOP clade</taxon>
        <taxon>Oryzoideae</taxon>
        <taxon>Oryzeae</taxon>
        <taxon>Oryzinae</taxon>
        <taxon>Oryza</taxon>
    </lineage>
</organism>
<evidence type="ECO:0000313" key="2">
    <source>
        <dbReference type="EnsemblPlants" id="ONIVA03G13460.1"/>
    </source>
</evidence>
<evidence type="ECO:0000256" key="1">
    <source>
        <dbReference type="SAM" id="MobiDB-lite"/>
    </source>
</evidence>
<reference evidence="2" key="2">
    <citation type="submission" date="2018-04" db="EMBL/GenBank/DDBJ databases">
        <title>OnivRS2 (Oryza nivara Reference Sequence Version 2).</title>
        <authorList>
            <person name="Zhang J."/>
            <person name="Kudrna D."/>
            <person name="Lee S."/>
            <person name="Talag J."/>
            <person name="Rajasekar S."/>
            <person name="Welchert J."/>
            <person name="Hsing Y.-I."/>
            <person name="Wing R.A."/>
        </authorList>
    </citation>
    <scope>NUCLEOTIDE SEQUENCE [LARGE SCALE GENOMIC DNA]</scope>
    <source>
        <strain evidence="2">SL10</strain>
    </source>
</reference>
<protein>
    <submittedName>
        <fullName evidence="2">Uncharacterized protein</fullName>
    </submittedName>
</protein>